<organism evidence="1 2">
    <name type="scientific">Sphingomonas lenta</name>
    <dbReference type="NCBI Taxonomy" id="1141887"/>
    <lineage>
        <taxon>Bacteria</taxon>
        <taxon>Pseudomonadati</taxon>
        <taxon>Pseudomonadota</taxon>
        <taxon>Alphaproteobacteria</taxon>
        <taxon>Sphingomonadales</taxon>
        <taxon>Sphingomonadaceae</taxon>
        <taxon>Sphingomonas</taxon>
    </lineage>
</organism>
<name>A0A2A2SIN5_9SPHN</name>
<dbReference type="AlphaFoldDB" id="A0A2A2SIN5"/>
<reference evidence="2" key="1">
    <citation type="submission" date="2017-09" db="EMBL/GenBank/DDBJ databases">
        <authorList>
            <person name="Feng G."/>
            <person name="Zhu H."/>
        </authorList>
    </citation>
    <scope>NUCLEOTIDE SEQUENCE [LARGE SCALE GENOMIC DNA]</scope>
    <source>
        <strain evidence="2">1PNM-20</strain>
    </source>
</reference>
<sequence>MSMGGNRRLRITGVHGRHFVEIGREAGLGLAVIRQALAEIRASTEEVRDRVEAASPRDFRGALHASVQAAIESRSERLGTAEI</sequence>
<gene>
    <name evidence="1" type="ORF">CKY28_05875</name>
</gene>
<evidence type="ECO:0000313" key="2">
    <source>
        <dbReference type="Proteomes" id="UP000218151"/>
    </source>
</evidence>
<dbReference type="EMBL" id="NSLI01000002">
    <property type="protein sequence ID" value="PAX08881.1"/>
    <property type="molecule type" value="Genomic_DNA"/>
</dbReference>
<evidence type="ECO:0000313" key="1">
    <source>
        <dbReference type="EMBL" id="PAX08881.1"/>
    </source>
</evidence>
<comment type="caution">
    <text evidence="1">The sequence shown here is derived from an EMBL/GenBank/DDBJ whole genome shotgun (WGS) entry which is preliminary data.</text>
</comment>
<proteinExistence type="predicted"/>
<dbReference type="Proteomes" id="UP000218151">
    <property type="component" value="Unassembled WGS sequence"/>
</dbReference>
<keyword evidence="2" id="KW-1185">Reference proteome</keyword>
<accession>A0A2A2SIN5</accession>
<protein>
    <submittedName>
        <fullName evidence="1">Uncharacterized protein</fullName>
    </submittedName>
</protein>